<dbReference type="EMBL" id="JAPFRD010000002">
    <property type="protein sequence ID" value="MCW8107125.1"/>
    <property type="molecule type" value="Genomic_DNA"/>
</dbReference>
<comment type="caution">
    <text evidence="1">The sequence shown here is derived from an EMBL/GenBank/DDBJ whole genome shotgun (WGS) entry which is preliminary data.</text>
</comment>
<dbReference type="RefSeq" id="WP_265615826.1">
    <property type="nucleotide sequence ID" value="NZ_JAPFRD010000002.1"/>
</dbReference>
<evidence type="ECO:0000313" key="1">
    <source>
        <dbReference type="EMBL" id="MCW8107125.1"/>
    </source>
</evidence>
<evidence type="ECO:0000313" key="2">
    <source>
        <dbReference type="Proteomes" id="UP001142810"/>
    </source>
</evidence>
<organism evidence="1 2">
    <name type="scientific">Alteromonas aquimaris</name>
    <dbReference type="NCBI Taxonomy" id="2998417"/>
    <lineage>
        <taxon>Bacteria</taxon>
        <taxon>Pseudomonadati</taxon>
        <taxon>Pseudomonadota</taxon>
        <taxon>Gammaproteobacteria</taxon>
        <taxon>Alteromonadales</taxon>
        <taxon>Alteromonadaceae</taxon>
        <taxon>Alteromonas/Salinimonas group</taxon>
        <taxon>Alteromonas</taxon>
    </lineage>
</organism>
<gene>
    <name evidence="1" type="primary">dptF</name>
    <name evidence="1" type="ORF">OPS25_01230</name>
</gene>
<accession>A0ABT3P2Z2</accession>
<dbReference type="InterPro" id="IPR017647">
    <property type="entry name" value="Dnd_assoc_3"/>
</dbReference>
<dbReference type="Proteomes" id="UP001142810">
    <property type="component" value="Unassembled WGS sequence"/>
</dbReference>
<dbReference type="NCBIfam" id="TIGR03238">
    <property type="entry name" value="dnd_assoc_3"/>
    <property type="match status" value="1"/>
</dbReference>
<protein>
    <submittedName>
        <fullName evidence="1">DNA phosphorothioation-dependent restriction protein DptF</fullName>
    </submittedName>
</protein>
<keyword evidence="2" id="KW-1185">Reference proteome</keyword>
<reference evidence="1" key="1">
    <citation type="submission" date="2022-11" db="EMBL/GenBank/DDBJ databases">
        <title>Alteromonas sp. nov., isolated from sea water of the Qingdao.</title>
        <authorList>
            <person name="Wang Q."/>
        </authorList>
    </citation>
    <scope>NUCLEOTIDE SEQUENCE</scope>
    <source>
        <strain evidence="1">ASW11-7</strain>
    </source>
</reference>
<sequence>MELKQALSVLDKSSSYAVSTERSERAESELDKAKDYLYVKTQIEVDFANALSLMDASKRTLLFLCGSSGDGKSEIMTRYSQKVQFKHIDFHLDATHSYNPKLDAVETLDVLFTNFKSTAKPLVVGINLGMMAKYVKEGSEEHHDIRHAMQQHISGVDDFSVASFLSFESSKYSKFSFKETEPHSDFASDLMKKLTRQSVEGAPNPFWEAMKESESKQKDALIVTNFKILSIESVQRSIVELLMKIRLTKDQFLTARSFLDFLHNILVGGGYLFDNLFLLKSNELSEKLTSFDPALTRTEKIDRFILTLKLGLKEEDFAQFNQELINFGITNLEEPTSYVRLFYILRNSEFGNGYHLNLASEFSNNILTEYAEVLLAHQNYSSEADHDERNIINDFYQHTLFTALWRYINRSAPRIKKKQFLLSKENGVLFSVDVKHSPDWNRIANYQSKDLMAFEAMFKVNKVPIEPALPININLFDLLQRLNKGYRPNKHDKSCVLLLDELIERIRSVLARSDALIITDGNKTYNAERDENIIEITER</sequence>
<name>A0ABT3P2Z2_9ALTE</name>
<proteinExistence type="predicted"/>